<organism evidence="1 2">
    <name type="scientific">Adiantum capillus-veneris</name>
    <name type="common">Maidenhair fern</name>
    <dbReference type="NCBI Taxonomy" id="13818"/>
    <lineage>
        <taxon>Eukaryota</taxon>
        <taxon>Viridiplantae</taxon>
        <taxon>Streptophyta</taxon>
        <taxon>Embryophyta</taxon>
        <taxon>Tracheophyta</taxon>
        <taxon>Polypodiopsida</taxon>
        <taxon>Polypodiidae</taxon>
        <taxon>Polypodiales</taxon>
        <taxon>Pteridineae</taxon>
        <taxon>Pteridaceae</taxon>
        <taxon>Vittarioideae</taxon>
        <taxon>Adiantum</taxon>
    </lineage>
</organism>
<comment type="caution">
    <text evidence="1">The sequence shown here is derived from an EMBL/GenBank/DDBJ whole genome shotgun (WGS) entry which is preliminary data.</text>
</comment>
<accession>A0A9D4UKZ0</accession>
<protein>
    <submittedName>
        <fullName evidence="1">Uncharacterized protein</fullName>
    </submittedName>
</protein>
<evidence type="ECO:0000313" key="1">
    <source>
        <dbReference type="EMBL" id="KAI5069494.1"/>
    </source>
</evidence>
<keyword evidence="2" id="KW-1185">Reference proteome</keyword>
<proteinExistence type="predicted"/>
<evidence type="ECO:0000313" key="2">
    <source>
        <dbReference type="Proteomes" id="UP000886520"/>
    </source>
</evidence>
<dbReference type="AlphaFoldDB" id="A0A9D4UKZ0"/>
<dbReference type="EMBL" id="JABFUD020000015">
    <property type="protein sequence ID" value="KAI5069494.1"/>
    <property type="molecule type" value="Genomic_DNA"/>
</dbReference>
<dbReference type="Proteomes" id="UP000886520">
    <property type="component" value="Chromosome 15"/>
</dbReference>
<name>A0A9D4UKZ0_ADICA</name>
<sequence>MGAIHLGLRIAVLILGPCFLHYRDPKRHFSLTVLRAWYLSVEDANAGQKVGLVFTSVLLGILYISLRICKDACIFTRDSYRNCRHLDVEQWSLTYRDKQPQYVLRDPLLQIYMGGTKLA</sequence>
<gene>
    <name evidence="1" type="ORF">GOP47_0015795</name>
</gene>
<reference evidence="1" key="1">
    <citation type="submission" date="2021-01" db="EMBL/GenBank/DDBJ databases">
        <title>Adiantum capillus-veneris genome.</title>
        <authorList>
            <person name="Fang Y."/>
            <person name="Liao Q."/>
        </authorList>
    </citation>
    <scope>NUCLEOTIDE SEQUENCE</scope>
    <source>
        <strain evidence="1">H3</strain>
        <tissue evidence="1">Leaf</tissue>
    </source>
</reference>